<dbReference type="RefSeq" id="WP_037441568.1">
    <property type="nucleotide sequence ID" value="NZ_JNFF01000067.1"/>
</dbReference>
<dbReference type="OrthoDB" id="1551390at2"/>
<dbReference type="Proteomes" id="UP000028007">
    <property type="component" value="Unassembled WGS sequence"/>
</dbReference>
<gene>
    <name evidence="2" type="ORF">N180_19465</name>
</gene>
<feature type="repeat" description="TPR" evidence="1">
    <location>
        <begin position="174"/>
        <end position="207"/>
    </location>
</feature>
<dbReference type="InterPro" id="IPR011990">
    <property type="entry name" value="TPR-like_helical_dom_sf"/>
</dbReference>
<proteinExistence type="predicted"/>
<dbReference type="AlphaFoldDB" id="A0A081PG19"/>
<dbReference type="EMBL" id="JNFF01000067">
    <property type="protein sequence ID" value="KEQ29642.1"/>
    <property type="molecule type" value="Genomic_DNA"/>
</dbReference>
<comment type="caution">
    <text evidence="2">The sequence shown here is derived from an EMBL/GenBank/DDBJ whole genome shotgun (WGS) entry which is preliminary data.</text>
</comment>
<dbReference type="Gene3D" id="1.25.40.10">
    <property type="entry name" value="Tetratricopeptide repeat domain"/>
    <property type="match status" value="1"/>
</dbReference>
<evidence type="ECO:0000256" key="1">
    <source>
        <dbReference type="PROSITE-ProRule" id="PRU00339"/>
    </source>
</evidence>
<evidence type="ECO:0000313" key="2">
    <source>
        <dbReference type="EMBL" id="KEQ29642.1"/>
    </source>
</evidence>
<dbReference type="SUPFAM" id="SSF48452">
    <property type="entry name" value="TPR-like"/>
    <property type="match status" value="2"/>
</dbReference>
<organism evidence="2 3">
    <name type="scientific">Pedobacter antarcticus 4BY</name>
    <dbReference type="NCBI Taxonomy" id="1358423"/>
    <lineage>
        <taxon>Bacteria</taxon>
        <taxon>Pseudomonadati</taxon>
        <taxon>Bacteroidota</taxon>
        <taxon>Sphingobacteriia</taxon>
        <taxon>Sphingobacteriales</taxon>
        <taxon>Sphingobacteriaceae</taxon>
        <taxon>Pedobacter</taxon>
    </lineage>
</organism>
<dbReference type="eggNOG" id="COG0457">
    <property type="taxonomic scope" value="Bacteria"/>
</dbReference>
<keyword evidence="1" id="KW-0802">TPR repeat</keyword>
<dbReference type="SMART" id="SM00028">
    <property type="entry name" value="TPR"/>
    <property type="match status" value="4"/>
</dbReference>
<keyword evidence="3" id="KW-1185">Reference proteome</keyword>
<name>A0A081PG19_9SPHI</name>
<reference evidence="2 3" key="1">
    <citation type="journal article" date="1992" name="Int. J. Syst. Bacteriol.">
        <title>Sphingobacterium antarcticus sp. nov. a Psychrotrophic Bacterium from the Soils of Schirmacher Oasis, Antarctica.</title>
        <authorList>
            <person name="Shivaji S."/>
            <person name="Ray M.K."/>
            <person name="Rao N.S."/>
            <person name="Saiserr L."/>
            <person name="Jagannadham M.V."/>
            <person name="Kumar G.S."/>
            <person name="Reddy G."/>
            <person name="Bhargava P.M."/>
        </authorList>
    </citation>
    <scope>NUCLEOTIDE SEQUENCE [LARGE SCALE GENOMIC DNA]</scope>
    <source>
        <strain evidence="2 3">4BY</strain>
    </source>
</reference>
<evidence type="ECO:0000313" key="3">
    <source>
        <dbReference type="Proteomes" id="UP000028007"/>
    </source>
</evidence>
<evidence type="ECO:0008006" key="4">
    <source>
        <dbReference type="Google" id="ProtNLM"/>
    </source>
</evidence>
<accession>A0A081PG19</accession>
<dbReference type="InterPro" id="IPR019734">
    <property type="entry name" value="TPR_rpt"/>
</dbReference>
<dbReference type="PROSITE" id="PS50005">
    <property type="entry name" value="TPR"/>
    <property type="match status" value="1"/>
</dbReference>
<sequence length="303" mass="34302">MLVYTPEEEEVFFDQIDKVYSLAEDGSTTEAEAILLQLAADVPLPREDNTLGAILLESIYAFYEQKGDTGMALPHYLAETDFLQEKMKTETVKNPVHFVTTGSILVDLNELDRARDYFKIALKLAKNKIFNDFNPDFLHMALISDEEFEEFKLTYTSQDDSDGEALTEDILQELEVLVAQGNDLLEEGDFDGAITIFQKAISILPEPAETWEVYPWIAAPLADAYFGKGEYTLALPYFQIANDLTQDEEPNAFLKMRLGQTFLETGNTEDASIYLISAYEMGGEEVFDGEDEKYLKHLKLKNT</sequence>
<protein>
    <recommendedName>
        <fullName evidence="4">Tetratricopeptide repeat protein</fullName>
    </recommendedName>
</protein>